<gene>
    <name evidence="2" type="ORF">SAMN04488122_4417</name>
</gene>
<reference evidence="3" key="1">
    <citation type="submission" date="2016-10" db="EMBL/GenBank/DDBJ databases">
        <authorList>
            <person name="Varghese N."/>
            <person name="Submissions S."/>
        </authorList>
    </citation>
    <scope>NUCLEOTIDE SEQUENCE [LARGE SCALE GENOMIC DNA]</scope>
    <source>
        <strain evidence="3">DSM 3695</strain>
    </source>
</reference>
<evidence type="ECO:0000313" key="2">
    <source>
        <dbReference type="EMBL" id="SEW51653.1"/>
    </source>
</evidence>
<sequence>MHNLLLPLIVEIQANPLLIATIVVAAAAVAVNGKMPTITLVSTASIMITIIVSKADFH</sequence>
<keyword evidence="3" id="KW-1185">Reference proteome</keyword>
<keyword evidence="1" id="KW-0472">Membrane</keyword>
<evidence type="ECO:0000313" key="3">
    <source>
        <dbReference type="Proteomes" id="UP000199310"/>
    </source>
</evidence>
<feature type="transmembrane region" description="Helical" evidence="1">
    <location>
        <begin position="12"/>
        <end position="31"/>
    </location>
</feature>
<name>A0A1I0S7N5_9BACT</name>
<dbReference type="RefSeq" id="WP_177192284.1">
    <property type="nucleotide sequence ID" value="NZ_FOJG01000002.1"/>
</dbReference>
<accession>A0A1I0S7N5</accession>
<organism evidence="2 3">
    <name type="scientific">Chitinophaga arvensicola</name>
    <dbReference type="NCBI Taxonomy" id="29529"/>
    <lineage>
        <taxon>Bacteria</taxon>
        <taxon>Pseudomonadati</taxon>
        <taxon>Bacteroidota</taxon>
        <taxon>Chitinophagia</taxon>
        <taxon>Chitinophagales</taxon>
        <taxon>Chitinophagaceae</taxon>
        <taxon>Chitinophaga</taxon>
    </lineage>
</organism>
<keyword evidence="1" id="KW-1133">Transmembrane helix</keyword>
<dbReference type="AlphaFoldDB" id="A0A1I0S7N5"/>
<dbReference type="Proteomes" id="UP000199310">
    <property type="component" value="Unassembled WGS sequence"/>
</dbReference>
<proteinExistence type="predicted"/>
<keyword evidence="1" id="KW-0812">Transmembrane</keyword>
<dbReference type="EMBL" id="FOJG01000002">
    <property type="protein sequence ID" value="SEW51653.1"/>
    <property type="molecule type" value="Genomic_DNA"/>
</dbReference>
<protein>
    <submittedName>
        <fullName evidence="2">Uncharacterized protein</fullName>
    </submittedName>
</protein>
<evidence type="ECO:0000256" key="1">
    <source>
        <dbReference type="SAM" id="Phobius"/>
    </source>
</evidence>